<dbReference type="InterPro" id="IPR001210">
    <property type="entry name" value="Ribosomal_eS17"/>
</dbReference>
<dbReference type="STRING" id="646526.A0A1W0E2C3"/>
<evidence type="ECO:0000256" key="1">
    <source>
        <dbReference type="ARBA" id="ARBA00010444"/>
    </source>
</evidence>
<evidence type="ECO:0000256" key="3">
    <source>
        <dbReference type="ARBA" id="ARBA00023274"/>
    </source>
</evidence>
<dbReference type="Pfam" id="PF00833">
    <property type="entry name" value="Ribosomal_S17e"/>
    <property type="match status" value="1"/>
</dbReference>
<evidence type="ECO:0000313" key="4">
    <source>
        <dbReference type="EMBL" id="OQS53362.1"/>
    </source>
</evidence>
<dbReference type="HAMAP" id="MF_00511">
    <property type="entry name" value="Ribosomal_eS17"/>
    <property type="match status" value="1"/>
</dbReference>
<keyword evidence="3" id="KW-0687">Ribonucleoprotein</keyword>
<dbReference type="Proteomes" id="UP000192758">
    <property type="component" value="Unassembled WGS sequence"/>
</dbReference>
<reference evidence="4 5" key="1">
    <citation type="journal article" date="2017" name="Environ. Microbiol.">
        <title>Decay of the glycolytic pathway and adaptation to intranuclear parasitism within Enterocytozoonidae microsporidia.</title>
        <authorList>
            <person name="Wiredu Boakye D."/>
            <person name="Jaroenlak P."/>
            <person name="Prachumwat A."/>
            <person name="Williams T.A."/>
            <person name="Bateman K.S."/>
            <person name="Itsathitphaisarn O."/>
            <person name="Sritunyalucksana K."/>
            <person name="Paszkiewicz K.H."/>
            <person name="Moore K.A."/>
            <person name="Stentiford G.D."/>
            <person name="Williams B.A."/>
        </authorList>
    </citation>
    <scope>NUCLEOTIDE SEQUENCE [LARGE SCALE GENOMIC DNA]</scope>
    <source>
        <strain evidence="4 5">TH1</strain>
    </source>
</reference>
<dbReference type="GO" id="GO:0003735">
    <property type="term" value="F:structural constituent of ribosome"/>
    <property type="evidence" value="ECO:0007669"/>
    <property type="project" value="InterPro"/>
</dbReference>
<organism evidence="4 5">
    <name type="scientific">Ecytonucleospora hepatopenaei</name>
    <dbReference type="NCBI Taxonomy" id="646526"/>
    <lineage>
        <taxon>Eukaryota</taxon>
        <taxon>Fungi</taxon>
        <taxon>Fungi incertae sedis</taxon>
        <taxon>Microsporidia</taxon>
        <taxon>Enterocytozoonidae</taxon>
        <taxon>Ecytonucleospora</taxon>
    </lineage>
</organism>
<keyword evidence="2" id="KW-0689">Ribosomal protein</keyword>
<evidence type="ECO:0000313" key="5">
    <source>
        <dbReference type="Proteomes" id="UP000192758"/>
    </source>
</evidence>
<accession>A0A1W0E2C3</accession>
<dbReference type="SUPFAM" id="SSF116820">
    <property type="entry name" value="Rps17e-like"/>
    <property type="match status" value="1"/>
</dbReference>
<comment type="caution">
    <text evidence="4">The sequence shown here is derived from an EMBL/GenBank/DDBJ whole genome shotgun (WGS) entry which is preliminary data.</text>
</comment>
<gene>
    <name evidence="4" type="primary">RPS17</name>
    <name evidence="4" type="ORF">EHP00_1971</name>
</gene>
<dbReference type="Gene3D" id="1.10.60.20">
    <property type="entry name" value="Ribosomal protein S17e-like"/>
    <property type="match status" value="1"/>
</dbReference>
<name>A0A1W0E2C3_9MICR</name>
<dbReference type="PANTHER" id="PTHR10732:SF0">
    <property type="entry name" value="40S RIBOSOMAL PROTEIN S17"/>
    <property type="match status" value="1"/>
</dbReference>
<dbReference type="VEuPathDB" id="MicrosporidiaDB:EHP00_1971"/>
<comment type="similarity">
    <text evidence="1">Belongs to the eukaryotic ribosomal protein eS17 family.</text>
</comment>
<dbReference type="PANTHER" id="PTHR10732">
    <property type="entry name" value="40S RIBOSOMAL PROTEIN S17"/>
    <property type="match status" value="1"/>
</dbReference>
<dbReference type="GO" id="GO:0006412">
    <property type="term" value="P:translation"/>
    <property type="evidence" value="ECO:0007669"/>
    <property type="project" value="InterPro"/>
</dbReference>
<dbReference type="EMBL" id="MNPJ01000049">
    <property type="protein sequence ID" value="OQS53362.1"/>
    <property type="molecule type" value="Genomic_DNA"/>
</dbReference>
<dbReference type="InterPro" id="IPR036401">
    <property type="entry name" value="Ribosomal_eS17_sf"/>
</dbReference>
<dbReference type="OrthoDB" id="1727351at2759"/>
<dbReference type="GO" id="GO:0005840">
    <property type="term" value="C:ribosome"/>
    <property type="evidence" value="ECO:0007669"/>
    <property type="project" value="UniProtKB-KW"/>
</dbReference>
<sequence length="123" mass="14153">MGKIRGRAIKSAARTVIETYFSRINNDFVNNLALVKDVTHTQNKKTRNVLAGYITHLYKRILHNDVKGIHIKAHEEEKERKEAFIPKVGVLDTEKIMIDGVTKKMVEEYQIEGNYAVVESRNN</sequence>
<keyword evidence="5" id="KW-1185">Reference proteome</keyword>
<protein>
    <submittedName>
        <fullName evidence="4">RPS17</fullName>
    </submittedName>
</protein>
<proteinExistence type="inferred from homology"/>
<dbReference type="GO" id="GO:1990904">
    <property type="term" value="C:ribonucleoprotein complex"/>
    <property type="evidence" value="ECO:0007669"/>
    <property type="project" value="UniProtKB-KW"/>
</dbReference>
<dbReference type="AlphaFoldDB" id="A0A1W0E2C3"/>
<evidence type="ECO:0000256" key="2">
    <source>
        <dbReference type="ARBA" id="ARBA00022980"/>
    </source>
</evidence>